<dbReference type="EMBL" id="CP017634">
    <property type="protein sequence ID" value="ATW28142.1"/>
    <property type="molecule type" value="Genomic_DNA"/>
</dbReference>
<dbReference type="SFLD" id="SFLDG01060">
    <property type="entry name" value="BATS_domain_containing"/>
    <property type="match status" value="1"/>
</dbReference>
<dbReference type="OrthoDB" id="9775764at2"/>
<evidence type="ECO:0000313" key="9">
    <source>
        <dbReference type="Proteomes" id="UP000323521"/>
    </source>
</evidence>
<feature type="binding site" evidence="5">
    <location>
        <position position="65"/>
    </location>
    <ligand>
        <name>[4Fe-4S] cluster</name>
        <dbReference type="ChEBI" id="CHEBI:49883"/>
        <note>4Fe-4S-S-AdoMet</note>
    </ligand>
</feature>
<proteinExistence type="predicted"/>
<feature type="binding site" evidence="6">
    <location>
        <position position="167"/>
    </location>
    <ligand>
        <name>(3R)-3-methyl-D-ornithine</name>
        <dbReference type="ChEBI" id="CHEBI:64642"/>
    </ligand>
</feature>
<feature type="binding site" evidence="6">
    <location>
        <position position="144"/>
    </location>
    <ligand>
        <name>(3R)-3-methyl-D-ornithine</name>
        <dbReference type="ChEBI" id="CHEBI:64642"/>
    </ligand>
</feature>
<dbReference type="Pfam" id="PF04055">
    <property type="entry name" value="Radical_SAM"/>
    <property type="match status" value="1"/>
</dbReference>
<dbReference type="CDD" id="cd01335">
    <property type="entry name" value="Radical_SAM"/>
    <property type="match status" value="1"/>
</dbReference>
<dbReference type="SFLD" id="SFLDF00349">
    <property type="entry name" value="3-methylornithine_synthase_(Py"/>
    <property type="match status" value="1"/>
</dbReference>
<dbReference type="PROSITE" id="PS51918">
    <property type="entry name" value="RADICAL_SAM"/>
    <property type="match status" value="1"/>
</dbReference>
<evidence type="ECO:0000313" key="8">
    <source>
        <dbReference type="EMBL" id="ATW28142.1"/>
    </source>
</evidence>
<dbReference type="GO" id="GO:0016740">
    <property type="term" value="F:transferase activity"/>
    <property type="evidence" value="ECO:0007669"/>
    <property type="project" value="TreeGrafter"/>
</dbReference>
<dbReference type="GO" id="GO:0051539">
    <property type="term" value="F:4 iron, 4 sulfur cluster binding"/>
    <property type="evidence" value="ECO:0007669"/>
    <property type="project" value="UniProtKB-KW"/>
</dbReference>
<dbReference type="PANTHER" id="PTHR43726">
    <property type="entry name" value="3-METHYLORNITHINE SYNTHASE"/>
    <property type="match status" value="1"/>
</dbReference>
<dbReference type="SFLD" id="SFLDG01280">
    <property type="entry name" value="HydE/PylB-like"/>
    <property type="match status" value="1"/>
</dbReference>
<evidence type="ECO:0000256" key="5">
    <source>
        <dbReference type="PIRSR" id="PIRSR004762-1"/>
    </source>
</evidence>
<dbReference type="PIRSF" id="PIRSF004762">
    <property type="entry name" value="CHP00423"/>
    <property type="match status" value="1"/>
</dbReference>
<evidence type="ECO:0000256" key="3">
    <source>
        <dbReference type="ARBA" id="ARBA00023004"/>
    </source>
</evidence>
<feature type="binding site" evidence="5">
    <location>
        <position position="69"/>
    </location>
    <ligand>
        <name>[4Fe-4S] cluster</name>
        <dbReference type="ChEBI" id="CHEBI:49883"/>
        <note>4Fe-4S-S-AdoMet</note>
    </ligand>
</feature>
<keyword evidence="2" id="KW-0479">Metal-binding</keyword>
<dbReference type="AlphaFoldDB" id="A0A3G1L031"/>
<feature type="domain" description="Radical SAM core" evidence="7">
    <location>
        <begin position="51"/>
        <end position="277"/>
    </location>
</feature>
<protein>
    <submittedName>
        <fullName evidence="8">Methylornithine synthase PylB</fullName>
    </submittedName>
</protein>
<feature type="binding site" evidence="6">
    <location>
        <position position="180"/>
    </location>
    <ligand>
        <name>S-adenosyl-L-methionine</name>
        <dbReference type="ChEBI" id="CHEBI:59789"/>
    </ligand>
</feature>
<dbReference type="Gene3D" id="3.20.20.70">
    <property type="entry name" value="Aldolase class I"/>
    <property type="match status" value="1"/>
</dbReference>
<evidence type="ECO:0000259" key="7">
    <source>
        <dbReference type="PROSITE" id="PS51918"/>
    </source>
</evidence>
<feature type="binding site" evidence="6">
    <location>
        <position position="169"/>
    </location>
    <ligand>
        <name>(3R)-3-methyl-D-ornithine</name>
        <dbReference type="ChEBI" id="CHEBI:64642"/>
    </ligand>
</feature>
<organism evidence="8 9">
    <name type="scientific">Formimonas warabiya</name>
    <dbReference type="NCBI Taxonomy" id="1761012"/>
    <lineage>
        <taxon>Bacteria</taxon>
        <taxon>Bacillati</taxon>
        <taxon>Bacillota</taxon>
        <taxon>Clostridia</taxon>
        <taxon>Eubacteriales</taxon>
        <taxon>Peptococcaceae</taxon>
        <taxon>Candidatus Formimonas</taxon>
    </lineage>
</organism>
<dbReference type="InterPro" id="IPR007197">
    <property type="entry name" value="rSAM"/>
</dbReference>
<dbReference type="SMART" id="SM00729">
    <property type="entry name" value="Elp3"/>
    <property type="match status" value="1"/>
</dbReference>
<keyword evidence="4 5" id="KW-0411">Iron-sulfur</keyword>
<dbReference type="InterPro" id="IPR058240">
    <property type="entry name" value="rSAM_sf"/>
</dbReference>
<name>A0A3G1L031_FORW1</name>
<dbReference type="NCBIfam" id="TIGR03910">
    <property type="entry name" value="pyrrolys_PylB"/>
    <property type="match status" value="1"/>
</dbReference>
<dbReference type="InterPro" id="IPR006638">
    <property type="entry name" value="Elp3/MiaA/NifB-like_rSAM"/>
</dbReference>
<keyword evidence="3 5" id="KW-0408">Iron</keyword>
<dbReference type="Proteomes" id="UP000323521">
    <property type="component" value="Chromosome"/>
</dbReference>
<feature type="binding site" evidence="6">
    <location>
        <position position="188"/>
    </location>
    <ligand>
        <name>S-adenosyl-L-methionine</name>
        <dbReference type="ChEBI" id="CHEBI:59789"/>
    </ligand>
</feature>
<dbReference type="InterPro" id="IPR023891">
    <property type="entry name" value="Pyrrolys_PylB"/>
</dbReference>
<evidence type="ECO:0000256" key="2">
    <source>
        <dbReference type="ARBA" id="ARBA00022723"/>
    </source>
</evidence>
<dbReference type="InterPro" id="IPR034422">
    <property type="entry name" value="HydE/PylB-like"/>
</dbReference>
<keyword evidence="5" id="KW-0004">4Fe-4S</keyword>
<dbReference type="InterPro" id="IPR013785">
    <property type="entry name" value="Aldolase_TIM"/>
</dbReference>
<dbReference type="GO" id="GO:0071524">
    <property type="term" value="P:pyrrolysine biosynthetic process"/>
    <property type="evidence" value="ECO:0007669"/>
    <property type="project" value="InterPro"/>
</dbReference>
<accession>A0A3G1L031</accession>
<sequence length="361" mass="40385">MNTLEKVINKALSHQKLSFAEIIFLLNLQDSTELDMLFEAARRARQEYFQRKIFLYGFLYFSTWCRNNCTFCYFRRANQKSQRYRKSNAETVEAACQLAESGVHLIDLTLGEDPLFYYQENGFEKLSALVKLVKQKTGFPIMVSPGVVPGDALTLFQAAGADWFACYQETHNPELFSRLRLDQSYSARMESKRLAQRAGLLVEEGIMVGIGESIADITSSVQNMEDLGAQQIRVMSFVPQAGTPLAACSMPSRIRELVVIAVFRLLFPDRLIPASLDIDGVEGLQARLNAGANVITSLIPPQLGLAGVAQSCKDINEGYRTVQGVLPILDQMGLRAASLEEYQSFITAEKEKLRKRQIKAG</sequence>
<gene>
    <name evidence="8" type="ORF">DCMF_28345</name>
</gene>
<feature type="binding site" evidence="6">
    <location>
        <position position="107"/>
    </location>
    <ligand>
        <name>(3R)-3-methyl-D-ornithine</name>
        <dbReference type="ChEBI" id="CHEBI:64642"/>
    </ligand>
</feature>
<feature type="binding site" evidence="6">
    <location>
        <position position="297"/>
    </location>
    <ligand>
        <name>(3R)-3-methyl-D-ornithine</name>
        <dbReference type="ChEBI" id="CHEBI:64642"/>
    </ligand>
</feature>
<evidence type="ECO:0000256" key="4">
    <source>
        <dbReference type="ARBA" id="ARBA00023014"/>
    </source>
</evidence>
<dbReference type="PANTHER" id="PTHR43726:SF1">
    <property type="entry name" value="BIOTIN SYNTHASE"/>
    <property type="match status" value="1"/>
</dbReference>
<evidence type="ECO:0000256" key="6">
    <source>
        <dbReference type="PIRSR" id="PIRSR004762-2"/>
    </source>
</evidence>
<dbReference type="GO" id="GO:0046872">
    <property type="term" value="F:metal ion binding"/>
    <property type="evidence" value="ECO:0007669"/>
    <property type="project" value="UniProtKB-KW"/>
</dbReference>
<keyword evidence="1 5" id="KW-0949">S-adenosyl-L-methionine</keyword>
<feature type="binding site" evidence="6">
    <location>
        <position position="233"/>
    </location>
    <ligand>
        <name>(3R)-3-methyl-D-ornithine</name>
        <dbReference type="ChEBI" id="CHEBI:64642"/>
    </ligand>
</feature>
<comment type="cofactor">
    <cofactor evidence="5">
        <name>[4Fe-4S] cluster</name>
        <dbReference type="ChEBI" id="CHEBI:49883"/>
    </cofactor>
    <text evidence="5">Binds 1 [4Fe-4S] cluster. The cluster is coordinated with 3 cysteines and an exchangeable S-adenosyl-L-methionine.</text>
</comment>
<reference evidence="8 9" key="1">
    <citation type="submission" date="2016-10" db="EMBL/GenBank/DDBJ databases">
        <title>Complete Genome Sequence of Peptococcaceae strain DCMF.</title>
        <authorList>
            <person name="Edwards R.J."/>
            <person name="Holland S.I."/>
            <person name="Deshpande N.P."/>
            <person name="Wong Y.K."/>
            <person name="Ertan H."/>
            <person name="Manefield M."/>
            <person name="Russell T.L."/>
            <person name="Lee M.J."/>
        </authorList>
    </citation>
    <scope>NUCLEOTIDE SEQUENCE [LARGE SCALE GENOMIC DNA]</scope>
    <source>
        <strain evidence="8 9">DCMF</strain>
    </source>
</reference>
<dbReference type="SUPFAM" id="SSF102114">
    <property type="entry name" value="Radical SAM enzymes"/>
    <property type="match status" value="1"/>
</dbReference>
<dbReference type="KEGG" id="fwa:DCMF_28345"/>
<dbReference type="RefSeq" id="WP_148137553.1">
    <property type="nucleotide sequence ID" value="NZ_CP017634.1"/>
</dbReference>
<dbReference type="SFLD" id="SFLDS00029">
    <property type="entry name" value="Radical_SAM"/>
    <property type="match status" value="1"/>
</dbReference>
<feature type="binding site" evidence="6">
    <location>
        <position position="275"/>
    </location>
    <ligand>
        <name>(3R)-3-methyl-D-ornithine</name>
        <dbReference type="ChEBI" id="CHEBI:64642"/>
    </ligand>
</feature>
<feature type="binding site" evidence="6">
    <location>
        <position position="296"/>
    </location>
    <ligand>
        <name>(3R)-3-methyl-D-ornithine</name>
        <dbReference type="ChEBI" id="CHEBI:64642"/>
    </ligand>
</feature>
<feature type="binding site" evidence="5">
    <location>
        <position position="72"/>
    </location>
    <ligand>
        <name>[4Fe-4S] cluster</name>
        <dbReference type="ChEBI" id="CHEBI:49883"/>
        <note>4Fe-4S-S-AdoMet</note>
    </ligand>
</feature>
<keyword evidence="9" id="KW-1185">Reference proteome</keyword>
<evidence type="ECO:0000256" key="1">
    <source>
        <dbReference type="ARBA" id="ARBA00022691"/>
    </source>
</evidence>
<feature type="binding site" evidence="6">
    <location>
        <position position="71"/>
    </location>
    <ligand>
        <name>S-adenosyl-L-methionine</name>
        <dbReference type="ChEBI" id="CHEBI:59789"/>
    </ligand>
</feature>